<dbReference type="Gene3D" id="3.40.1190.10">
    <property type="entry name" value="Mur-like, catalytic domain"/>
    <property type="match status" value="1"/>
</dbReference>
<feature type="transmembrane region" description="Helical" evidence="6">
    <location>
        <begin position="739"/>
        <end position="761"/>
    </location>
</feature>
<dbReference type="eggNOG" id="KOG3515">
    <property type="taxonomic scope" value="Eukaryota"/>
</dbReference>
<keyword evidence="6" id="KW-1133">Transmembrane helix</keyword>
<organism evidence="8">
    <name type="scientific">Drosophila persimilis</name>
    <name type="common">Fruit fly</name>
    <dbReference type="NCBI Taxonomy" id="7234"/>
    <lineage>
        <taxon>Eukaryota</taxon>
        <taxon>Metazoa</taxon>
        <taxon>Ecdysozoa</taxon>
        <taxon>Arthropoda</taxon>
        <taxon>Hexapoda</taxon>
        <taxon>Insecta</taxon>
        <taxon>Pterygota</taxon>
        <taxon>Neoptera</taxon>
        <taxon>Endopterygota</taxon>
        <taxon>Diptera</taxon>
        <taxon>Brachycera</taxon>
        <taxon>Muscomorpha</taxon>
        <taxon>Ephydroidea</taxon>
        <taxon>Drosophilidae</taxon>
        <taxon>Drosophila</taxon>
        <taxon>Sophophora</taxon>
    </lineage>
</organism>
<dbReference type="HOGENOM" id="CLU_015869_0_3_1"/>
<dbReference type="InterPro" id="IPR036565">
    <property type="entry name" value="Mur-like_cat_sf"/>
</dbReference>
<dbReference type="InterPro" id="IPR001645">
    <property type="entry name" value="Folylpolyglutamate_synth"/>
</dbReference>
<evidence type="ECO:0000256" key="5">
    <source>
        <dbReference type="SAM" id="MobiDB-lite"/>
    </source>
</evidence>
<feature type="region of interest" description="Disordered" evidence="5">
    <location>
        <begin position="1"/>
        <end position="84"/>
    </location>
</feature>
<evidence type="ECO:0000256" key="1">
    <source>
        <dbReference type="ARBA" id="ARBA00008276"/>
    </source>
</evidence>
<keyword evidence="4" id="KW-0067">ATP-binding</keyword>
<keyword evidence="6" id="KW-0472">Membrane</keyword>
<sequence>MSKVRRAGPTVWQGTAHASNKFFKGYKPKTEQEPESSEAQPSVPGDTNPEGKRGNTGNPGNSRYPLPGHKTAASVPSFSDQRAKWSKYSAEMQLKAKLAAQGGVKPDQGVVGVGVGVGVRPSMGPTPGQSNWKQQQQSMQNKAERDNETKGSSAEDQRKSWMNRMHGSQKIQAQLLKELSAKQQAGRDLQLKKMQQVSKASAAATAASVGPNKSAADPQEPEEQAKSPERMAYLEAVRRLNIFHSFEPVLGRMRSKMSKAQVDPFIEHTLELLHKMGVSKEQLESIPVIQVAGSKGKGTTCGIVQNILTAHGIKTGLLCSPHLMYSYERIRINGEPLSEAQFTELIHKIYPELADMDPTPAHSQILTAMAFRAFRDANVDVAIVEVGRGGASDSANITLHAKTIGISTLGWEQGSNLSESMRDIAWAKGAIMKPAATIFTNVSQPECCEVLAQKAKQMGAKLYRVPTFNALTEANPSHKRFLTKANHSVKLNASLATQLAYDYLRRHKPEIVVGLNLDLDPKCTQLTQAAMRGLETFESVGHFDIVKHDMYNVYLDTADSVESMMVCREWFYTLTRSHRATKILLYNKTSDSNAKDLLTILRFNVNFDEAHFVPCPNFSEGEILPDEEWHVMEEMQRAKRNARTWRGLCEQDGKKDTSQTSASVNAFFEHVQAKYGDQKFGMKSEFDVLVTGSRPLVAATITMLNKMRGFPDADSLNEPDAPVPDVWISFPSATADFKYFLMNGVSFWASHLYSAAIYFLIAKYEKPPRSFKLLIEASTMSRVGGCVPGTGTGTGLGDFFAEVSGDGEPVIRDLKFAAGET</sequence>
<keyword evidence="6" id="KW-0812">Transmembrane</keyword>
<dbReference type="PhylomeDB" id="B4H0X0"/>
<dbReference type="GO" id="GO:0005739">
    <property type="term" value="C:mitochondrion"/>
    <property type="evidence" value="ECO:0007669"/>
    <property type="project" value="TreeGrafter"/>
</dbReference>
<evidence type="ECO:0000256" key="4">
    <source>
        <dbReference type="ARBA" id="ARBA00022840"/>
    </source>
</evidence>
<evidence type="ECO:0000313" key="7">
    <source>
        <dbReference type="EMBL" id="EDW29886.1"/>
    </source>
</evidence>
<feature type="compositionally biased region" description="Basic and acidic residues" evidence="5">
    <location>
        <begin position="142"/>
        <end position="156"/>
    </location>
</feature>
<evidence type="ECO:0000256" key="6">
    <source>
        <dbReference type="SAM" id="Phobius"/>
    </source>
</evidence>
<accession>B4H0X0</accession>
<dbReference type="AlphaFoldDB" id="B4H0X0"/>
<dbReference type="OMA" id="MNRMHGS"/>
<keyword evidence="3" id="KW-0547">Nucleotide-binding</keyword>
<dbReference type="SUPFAM" id="SSF53623">
    <property type="entry name" value="MurD-like peptide ligases, catalytic domain"/>
    <property type="match status" value="1"/>
</dbReference>
<protein>
    <submittedName>
        <fullName evidence="7">GL15860</fullName>
    </submittedName>
</protein>
<dbReference type="PANTHER" id="PTHR11136">
    <property type="entry name" value="FOLYLPOLYGLUTAMATE SYNTHASE-RELATED"/>
    <property type="match status" value="1"/>
</dbReference>
<feature type="region of interest" description="Disordered" evidence="5">
    <location>
        <begin position="202"/>
        <end position="228"/>
    </location>
</feature>
<feature type="compositionally biased region" description="Low complexity" evidence="5">
    <location>
        <begin position="129"/>
        <end position="141"/>
    </location>
</feature>
<dbReference type="OrthoDB" id="5212574at2759"/>
<dbReference type="GO" id="GO:0004326">
    <property type="term" value="F:tetrahydrofolylpolyglutamate synthase activity"/>
    <property type="evidence" value="ECO:0007669"/>
    <property type="project" value="InterPro"/>
</dbReference>
<reference evidence="7 8" key="1">
    <citation type="journal article" date="2007" name="Nature">
        <title>Evolution of genes and genomes on the Drosophila phylogeny.</title>
        <authorList>
            <consortium name="Drosophila 12 Genomes Consortium"/>
            <person name="Clark A.G."/>
            <person name="Eisen M.B."/>
            <person name="Smith D.R."/>
            <person name="Bergman C.M."/>
            <person name="Oliver B."/>
            <person name="Markow T.A."/>
            <person name="Kaufman T.C."/>
            <person name="Kellis M."/>
            <person name="Gelbart W."/>
            <person name="Iyer V.N."/>
            <person name="Pollard D.A."/>
            <person name="Sackton T.B."/>
            <person name="Larracuente A.M."/>
            <person name="Singh N.D."/>
            <person name="Abad J.P."/>
            <person name="Abt D.N."/>
            <person name="Adryan B."/>
            <person name="Aguade M."/>
            <person name="Akashi H."/>
            <person name="Anderson W.W."/>
            <person name="Aquadro C.F."/>
            <person name="Ardell D.H."/>
            <person name="Arguello R."/>
            <person name="Artieri C.G."/>
            <person name="Barbash D.A."/>
            <person name="Barker D."/>
            <person name="Barsanti P."/>
            <person name="Batterham P."/>
            <person name="Batzoglou S."/>
            <person name="Begun D."/>
            <person name="Bhutkar A."/>
            <person name="Blanco E."/>
            <person name="Bosak S.A."/>
            <person name="Bradley R.K."/>
            <person name="Brand A.D."/>
            <person name="Brent M.R."/>
            <person name="Brooks A.N."/>
            <person name="Brown R.H."/>
            <person name="Butlin R.K."/>
            <person name="Caggese C."/>
            <person name="Calvi B.R."/>
            <person name="Bernardo de Carvalho A."/>
            <person name="Caspi A."/>
            <person name="Castrezana S."/>
            <person name="Celniker S.E."/>
            <person name="Chang J.L."/>
            <person name="Chapple C."/>
            <person name="Chatterji S."/>
            <person name="Chinwalla A."/>
            <person name="Civetta A."/>
            <person name="Clifton S.W."/>
            <person name="Comeron J.M."/>
            <person name="Costello J.C."/>
            <person name="Coyne J.A."/>
            <person name="Daub J."/>
            <person name="David R.G."/>
            <person name="Delcher A.L."/>
            <person name="Delehaunty K."/>
            <person name="Do C.B."/>
            <person name="Ebling H."/>
            <person name="Edwards K."/>
            <person name="Eickbush T."/>
            <person name="Evans J.D."/>
            <person name="Filipski A."/>
            <person name="Findeiss S."/>
            <person name="Freyhult E."/>
            <person name="Fulton L."/>
            <person name="Fulton R."/>
            <person name="Garcia A.C."/>
            <person name="Gardiner A."/>
            <person name="Garfield D.A."/>
            <person name="Garvin B.E."/>
            <person name="Gibson G."/>
            <person name="Gilbert D."/>
            <person name="Gnerre S."/>
            <person name="Godfrey J."/>
            <person name="Good R."/>
            <person name="Gotea V."/>
            <person name="Gravely B."/>
            <person name="Greenberg A.J."/>
            <person name="Griffiths-Jones S."/>
            <person name="Gross S."/>
            <person name="Guigo R."/>
            <person name="Gustafson E.A."/>
            <person name="Haerty W."/>
            <person name="Hahn M.W."/>
            <person name="Halligan D.L."/>
            <person name="Halpern A.L."/>
            <person name="Halter G.M."/>
            <person name="Han M.V."/>
            <person name="Heger A."/>
            <person name="Hillier L."/>
            <person name="Hinrichs A.S."/>
            <person name="Holmes I."/>
            <person name="Hoskins R.A."/>
            <person name="Hubisz M.J."/>
            <person name="Hultmark D."/>
            <person name="Huntley M.A."/>
            <person name="Jaffe D.B."/>
            <person name="Jagadeeshan S."/>
            <person name="Jeck W.R."/>
            <person name="Johnson J."/>
            <person name="Jones C.D."/>
            <person name="Jordan W.C."/>
            <person name="Karpen G.H."/>
            <person name="Kataoka E."/>
            <person name="Keightley P.D."/>
            <person name="Kheradpour P."/>
            <person name="Kirkness E.F."/>
            <person name="Koerich L.B."/>
            <person name="Kristiansen K."/>
            <person name="Kudrna D."/>
            <person name="Kulathinal R.J."/>
            <person name="Kumar S."/>
            <person name="Kwok R."/>
            <person name="Lander E."/>
            <person name="Langley C.H."/>
            <person name="Lapoint R."/>
            <person name="Lazzaro B.P."/>
            <person name="Lee S.J."/>
            <person name="Levesque L."/>
            <person name="Li R."/>
            <person name="Lin C.F."/>
            <person name="Lin M.F."/>
            <person name="Lindblad-Toh K."/>
            <person name="Llopart A."/>
            <person name="Long M."/>
            <person name="Low L."/>
            <person name="Lozovsky E."/>
            <person name="Lu J."/>
            <person name="Luo M."/>
            <person name="Machado C.A."/>
            <person name="Makalowski W."/>
            <person name="Marzo M."/>
            <person name="Matsuda M."/>
            <person name="Matzkin L."/>
            <person name="McAllister B."/>
            <person name="McBride C.S."/>
            <person name="McKernan B."/>
            <person name="McKernan K."/>
            <person name="Mendez-Lago M."/>
            <person name="Minx P."/>
            <person name="Mollenhauer M.U."/>
            <person name="Montooth K."/>
            <person name="Mount S.M."/>
            <person name="Mu X."/>
            <person name="Myers E."/>
            <person name="Negre B."/>
            <person name="Newfeld S."/>
            <person name="Nielsen R."/>
            <person name="Noor M.A."/>
            <person name="O'Grady P."/>
            <person name="Pachter L."/>
            <person name="Papaceit M."/>
            <person name="Parisi M.J."/>
            <person name="Parisi M."/>
            <person name="Parts L."/>
            <person name="Pedersen J.S."/>
            <person name="Pesole G."/>
            <person name="Phillippy A.M."/>
            <person name="Ponting C.P."/>
            <person name="Pop M."/>
            <person name="Porcelli D."/>
            <person name="Powell J.R."/>
            <person name="Prohaska S."/>
            <person name="Pruitt K."/>
            <person name="Puig M."/>
            <person name="Quesneville H."/>
            <person name="Ram K.R."/>
            <person name="Rand D."/>
            <person name="Rasmussen M.D."/>
            <person name="Reed L.K."/>
            <person name="Reenan R."/>
            <person name="Reily A."/>
            <person name="Remington K.A."/>
            <person name="Rieger T.T."/>
            <person name="Ritchie M.G."/>
            <person name="Robin C."/>
            <person name="Rogers Y.H."/>
            <person name="Rohde C."/>
            <person name="Rozas J."/>
            <person name="Rubenfield M.J."/>
            <person name="Ruiz A."/>
            <person name="Russo S."/>
            <person name="Salzberg S.L."/>
            <person name="Sanchez-Gracia A."/>
            <person name="Saranga D.J."/>
            <person name="Sato H."/>
            <person name="Schaeffer S.W."/>
            <person name="Schatz M.C."/>
            <person name="Schlenke T."/>
            <person name="Schwartz R."/>
            <person name="Segarra C."/>
            <person name="Singh R.S."/>
            <person name="Sirot L."/>
            <person name="Sirota M."/>
            <person name="Sisneros N.B."/>
            <person name="Smith C.D."/>
            <person name="Smith T.F."/>
            <person name="Spieth J."/>
            <person name="Stage D.E."/>
            <person name="Stark A."/>
            <person name="Stephan W."/>
            <person name="Strausberg R.L."/>
            <person name="Strempel S."/>
            <person name="Sturgill D."/>
            <person name="Sutton G."/>
            <person name="Sutton G.G."/>
            <person name="Tao W."/>
            <person name="Teichmann S."/>
            <person name="Tobari Y.N."/>
            <person name="Tomimura Y."/>
            <person name="Tsolas J.M."/>
            <person name="Valente V.L."/>
            <person name="Venter E."/>
            <person name="Venter J.C."/>
            <person name="Vicario S."/>
            <person name="Vieira F.G."/>
            <person name="Vilella A.J."/>
            <person name="Villasante A."/>
            <person name="Walenz B."/>
            <person name="Wang J."/>
            <person name="Wasserman M."/>
            <person name="Watts T."/>
            <person name="Wilson D."/>
            <person name="Wilson R.K."/>
            <person name="Wing R.A."/>
            <person name="Wolfner M.F."/>
            <person name="Wong A."/>
            <person name="Wong G.K."/>
            <person name="Wu C.I."/>
            <person name="Wu G."/>
            <person name="Yamamoto D."/>
            <person name="Yang H.P."/>
            <person name="Yang S.P."/>
            <person name="Yorke J.A."/>
            <person name="Yoshida K."/>
            <person name="Zdobnov E."/>
            <person name="Zhang P."/>
            <person name="Zhang Y."/>
            <person name="Zimin A.V."/>
            <person name="Baldwin J."/>
            <person name="Abdouelleil A."/>
            <person name="Abdulkadir J."/>
            <person name="Abebe A."/>
            <person name="Abera B."/>
            <person name="Abreu J."/>
            <person name="Acer S.C."/>
            <person name="Aftuck L."/>
            <person name="Alexander A."/>
            <person name="An P."/>
            <person name="Anderson E."/>
            <person name="Anderson S."/>
            <person name="Arachi H."/>
            <person name="Azer M."/>
            <person name="Bachantsang P."/>
            <person name="Barry A."/>
            <person name="Bayul T."/>
            <person name="Berlin A."/>
            <person name="Bessette D."/>
            <person name="Bloom T."/>
            <person name="Blye J."/>
            <person name="Boguslavskiy L."/>
            <person name="Bonnet C."/>
            <person name="Boukhgalter B."/>
            <person name="Bourzgui I."/>
            <person name="Brown A."/>
            <person name="Cahill P."/>
            <person name="Channer S."/>
            <person name="Cheshatsang Y."/>
            <person name="Chuda L."/>
            <person name="Citroen M."/>
            <person name="Collymore A."/>
            <person name="Cooke P."/>
            <person name="Costello M."/>
            <person name="D'Aco K."/>
            <person name="Daza R."/>
            <person name="De Haan G."/>
            <person name="DeGray S."/>
            <person name="DeMaso C."/>
            <person name="Dhargay N."/>
            <person name="Dooley K."/>
            <person name="Dooley E."/>
            <person name="Doricent M."/>
            <person name="Dorje P."/>
            <person name="Dorjee K."/>
            <person name="Dupes A."/>
            <person name="Elong R."/>
            <person name="Falk J."/>
            <person name="Farina A."/>
            <person name="Faro S."/>
            <person name="Ferguson D."/>
            <person name="Fisher S."/>
            <person name="Foley C.D."/>
            <person name="Franke A."/>
            <person name="Friedrich D."/>
            <person name="Gadbois L."/>
            <person name="Gearin G."/>
            <person name="Gearin C.R."/>
            <person name="Giannoukos G."/>
            <person name="Goode T."/>
            <person name="Graham J."/>
            <person name="Grandbois E."/>
            <person name="Grewal S."/>
            <person name="Gyaltsen K."/>
            <person name="Hafez N."/>
            <person name="Hagos B."/>
            <person name="Hall J."/>
            <person name="Henson C."/>
            <person name="Hollinger A."/>
            <person name="Honan T."/>
            <person name="Huard M.D."/>
            <person name="Hughes L."/>
            <person name="Hurhula B."/>
            <person name="Husby M.E."/>
            <person name="Kamat A."/>
            <person name="Kanga B."/>
            <person name="Kashin S."/>
            <person name="Khazanovich D."/>
            <person name="Kisner P."/>
            <person name="Lance K."/>
            <person name="Lara M."/>
            <person name="Lee W."/>
            <person name="Lennon N."/>
            <person name="Letendre F."/>
            <person name="LeVine R."/>
            <person name="Lipovsky A."/>
            <person name="Liu X."/>
            <person name="Liu J."/>
            <person name="Liu S."/>
            <person name="Lokyitsang T."/>
            <person name="Lokyitsang Y."/>
            <person name="Lubonja R."/>
            <person name="Lui A."/>
            <person name="MacDonald P."/>
            <person name="Magnisalis V."/>
            <person name="Maru K."/>
            <person name="Matthews C."/>
            <person name="McCusker W."/>
            <person name="McDonough S."/>
            <person name="Mehta T."/>
            <person name="Meldrim J."/>
            <person name="Meneus L."/>
            <person name="Mihai O."/>
            <person name="Mihalev A."/>
            <person name="Mihova T."/>
            <person name="Mittelman R."/>
            <person name="Mlenga V."/>
            <person name="Montmayeur A."/>
            <person name="Mulrain L."/>
            <person name="Navidi A."/>
            <person name="Naylor J."/>
            <person name="Negash T."/>
            <person name="Nguyen T."/>
            <person name="Nguyen N."/>
            <person name="Nicol R."/>
            <person name="Norbu C."/>
            <person name="Norbu N."/>
            <person name="Novod N."/>
            <person name="O'Neill B."/>
            <person name="Osman S."/>
            <person name="Markiewicz E."/>
            <person name="Oyono O.L."/>
            <person name="Patti C."/>
            <person name="Phunkhang P."/>
            <person name="Pierre F."/>
            <person name="Priest M."/>
            <person name="Raghuraman S."/>
            <person name="Rege F."/>
            <person name="Reyes R."/>
            <person name="Rise C."/>
            <person name="Rogov P."/>
            <person name="Ross K."/>
            <person name="Ryan E."/>
            <person name="Settipalli S."/>
            <person name="Shea T."/>
            <person name="Sherpa N."/>
            <person name="Shi L."/>
            <person name="Shih D."/>
            <person name="Sparrow T."/>
            <person name="Spaulding J."/>
            <person name="Stalker J."/>
            <person name="Stange-Thomann N."/>
            <person name="Stavropoulos S."/>
            <person name="Stone C."/>
            <person name="Strader C."/>
            <person name="Tesfaye S."/>
            <person name="Thomson T."/>
            <person name="Thoulutsang Y."/>
            <person name="Thoulutsang D."/>
            <person name="Topham K."/>
            <person name="Topping I."/>
            <person name="Tsamla T."/>
            <person name="Vassiliev H."/>
            <person name="Vo A."/>
            <person name="Wangchuk T."/>
            <person name="Wangdi T."/>
            <person name="Weiand M."/>
            <person name="Wilkinson J."/>
            <person name="Wilson A."/>
            <person name="Yadav S."/>
            <person name="Young G."/>
            <person name="Yu Q."/>
            <person name="Zembek L."/>
            <person name="Zhong D."/>
            <person name="Zimmer A."/>
            <person name="Zwirko Z."/>
            <person name="Jaffe D.B."/>
            <person name="Alvarez P."/>
            <person name="Brockman W."/>
            <person name="Butler J."/>
            <person name="Chin C."/>
            <person name="Gnerre S."/>
            <person name="Grabherr M."/>
            <person name="Kleber M."/>
            <person name="Mauceli E."/>
            <person name="MacCallum I."/>
        </authorList>
    </citation>
    <scope>NUCLEOTIDE SEQUENCE [LARGE SCALE GENOMIC DNA]</scope>
    <source>
        <strain evidence="8">MSH-3 / Tucson 14011-0111.49</strain>
    </source>
</reference>
<dbReference type="EMBL" id="CH479201">
    <property type="protein sequence ID" value="EDW29886.1"/>
    <property type="molecule type" value="Genomic_DNA"/>
</dbReference>
<keyword evidence="8" id="KW-1185">Reference proteome</keyword>
<keyword evidence="2" id="KW-0436">Ligase</keyword>
<gene>
    <name evidence="7" type="primary">Dper\GL15860</name>
    <name evidence="7" type="ORF">Dper_GL15860</name>
</gene>
<dbReference type="NCBIfam" id="TIGR01499">
    <property type="entry name" value="folC"/>
    <property type="match status" value="1"/>
</dbReference>
<feature type="region of interest" description="Disordered" evidence="5">
    <location>
        <begin position="115"/>
        <end position="156"/>
    </location>
</feature>
<dbReference type="STRING" id="7234.B4H0X0"/>
<dbReference type="Proteomes" id="UP000008744">
    <property type="component" value="Unassembled WGS sequence"/>
</dbReference>
<proteinExistence type="inferred from homology"/>
<comment type="similarity">
    <text evidence="1">Belongs to the folylpolyglutamate synthase family.</text>
</comment>
<dbReference type="GO" id="GO:0005524">
    <property type="term" value="F:ATP binding"/>
    <property type="evidence" value="ECO:0007669"/>
    <property type="project" value="UniProtKB-KW"/>
</dbReference>
<evidence type="ECO:0000313" key="8">
    <source>
        <dbReference type="Proteomes" id="UP000008744"/>
    </source>
</evidence>
<dbReference type="eggNOG" id="KOG2525">
    <property type="taxonomic scope" value="Eukaryota"/>
</dbReference>
<evidence type="ECO:0000256" key="2">
    <source>
        <dbReference type="ARBA" id="ARBA00022598"/>
    </source>
</evidence>
<dbReference type="PANTHER" id="PTHR11136:SF5">
    <property type="entry name" value="FOLYLPOLYGLUTAMATE SYNTHASE, MITOCHONDRIAL"/>
    <property type="match status" value="1"/>
</dbReference>
<dbReference type="GO" id="GO:0005829">
    <property type="term" value="C:cytosol"/>
    <property type="evidence" value="ECO:0007669"/>
    <property type="project" value="TreeGrafter"/>
</dbReference>
<evidence type="ECO:0000256" key="3">
    <source>
        <dbReference type="ARBA" id="ARBA00022741"/>
    </source>
</evidence>
<name>B4H0X0_DROPE</name>